<dbReference type="RefSeq" id="WP_108994777.1">
    <property type="nucleotide sequence ID" value="NZ_BDQX01000292.1"/>
</dbReference>
<evidence type="ECO:0000256" key="4">
    <source>
        <dbReference type="SAM" id="Phobius"/>
    </source>
</evidence>
<feature type="region of interest" description="Disordered" evidence="3">
    <location>
        <begin position="533"/>
        <end position="554"/>
    </location>
</feature>
<name>A0A2R5EYT4_9BACL</name>
<dbReference type="InterPro" id="IPR050768">
    <property type="entry name" value="UPF0353/GerABKA_families"/>
</dbReference>
<comment type="caution">
    <text evidence="5">The sequence shown here is derived from an EMBL/GenBank/DDBJ whole genome shotgun (WGS) entry which is preliminary data.</text>
</comment>
<accession>A0A2R5EYT4</accession>
<dbReference type="GO" id="GO:0016020">
    <property type="term" value="C:membrane"/>
    <property type="evidence" value="ECO:0007669"/>
    <property type="project" value="InterPro"/>
</dbReference>
<dbReference type="InterPro" id="IPR004995">
    <property type="entry name" value="Spore_Ger"/>
</dbReference>
<comment type="similarity">
    <text evidence="1">Belongs to the GerABKA family.</text>
</comment>
<gene>
    <name evidence="5" type="ORF">PAT3040_04946</name>
</gene>
<evidence type="ECO:0000313" key="5">
    <source>
        <dbReference type="EMBL" id="GBG10228.1"/>
    </source>
</evidence>
<keyword evidence="4" id="KW-1133">Transmembrane helix</keyword>
<sequence length="554" mass="62527">MFGMYMSKKAGKDQKKERRSPGADKHVNEQMKDYEHQPVVPVLTELLDKIKKEMGESSDLIIRGLDLTDRQGKDGDKDIALVYIQGLIEDERLDKFVIQTIQQDPELPSQLKQLKEQVRQTNADSPEEPVLSRIKSHLIAIGLICEIKTFKDLFEKLFLGYALVFIEGSPSGIGCNVYGGPKRSVEEPKTEMMIRGPREGFTESLRVNTILLRRKIRSPKLWMEQMKVGEITQTPVAIMYIKGLADESVIEDLKRRIKDIKNDGILESSYIEEMITDQKWTPFPTIISHERPDVIASNLLDGRVAIIVDGTPFVLVVPSTLNMFFQAAEDYYQNYQMATFLRMLRFSSFFIALLMPSIYVAIIGYHQEMIPTQLLLKLAAQREGVPFPAYLEAFIMELVFEILREAVLRMPSTAGSAISIVGGLVIGQSIVEAGIVSSAVVIVVAFTAISSFVAPIYSLGIAARLLRFLLLIAASTLGFYGIALVMLLILLHMSNLTSFGIPYLKPFAPFNWKDFKDTLLRVPLWMMKERPQQIGDRDQVRDNSAAEPRREPSQ</sequence>
<proteinExistence type="inferred from homology"/>
<dbReference type="Pfam" id="PF03323">
    <property type="entry name" value="GerA"/>
    <property type="match status" value="1"/>
</dbReference>
<dbReference type="AlphaFoldDB" id="A0A2R5EYT4"/>
<evidence type="ECO:0000313" key="6">
    <source>
        <dbReference type="Proteomes" id="UP000245202"/>
    </source>
</evidence>
<feature type="region of interest" description="Disordered" evidence="3">
    <location>
        <begin position="1"/>
        <end position="33"/>
    </location>
</feature>
<feature type="transmembrane region" description="Helical" evidence="4">
    <location>
        <begin position="346"/>
        <end position="365"/>
    </location>
</feature>
<dbReference type="Proteomes" id="UP000245202">
    <property type="component" value="Unassembled WGS sequence"/>
</dbReference>
<feature type="transmembrane region" description="Helical" evidence="4">
    <location>
        <begin position="469"/>
        <end position="491"/>
    </location>
</feature>
<keyword evidence="6" id="KW-1185">Reference proteome</keyword>
<organism evidence="5 6">
    <name type="scientific">Paenibacillus agaridevorans</name>
    <dbReference type="NCBI Taxonomy" id="171404"/>
    <lineage>
        <taxon>Bacteria</taxon>
        <taxon>Bacillati</taxon>
        <taxon>Bacillota</taxon>
        <taxon>Bacilli</taxon>
        <taxon>Bacillales</taxon>
        <taxon>Paenibacillaceae</taxon>
        <taxon>Paenibacillus</taxon>
    </lineage>
</organism>
<dbReference type="PIRSF" id="PIRSF005690">
    <property type="entry name" value="GerBA"/>
    <property type="match status" value="1"/>
</dbReference>
<evidence type="ECO:0000256" key="1">
    <source>
        <dbReference type="ARBA" id="ARBA00005278"/>
    </source>
</evidence>
<feature type="compositionally biased region" description="Basic and acidic residues" evidence="3">
    <location>
        <begin position="10"/>
        <end position="33"/>
    </location>
</feature>
<dbReference type="EMBL" id="BDQX01000292">
    <property type="protein sequence ID" value="GBG10228.1"/>
    <property type="molecule type" value="Genomic_DNA"/>
</dbReference>
<reference evidence="5 6" key="1">
    <citation type="submission" date="2017-08" db="EMBL/GenBank/DDBJ databases">
        <title>Substantial Increase in Enzyme Production by Combined Drug-Resistance Mutations in Paenibacillus agaridevorans.</title>
        <authorList>
            <person name="Tanaka Y."/>
            <person name="Funane K."/>
            <person name="Hosaka T."/>
            <person name="Shiwa Y."/>
            <person name="Fujita N."/>
            <person name="Miyazaki T."/>
            <person name="Yoshikawa H."/>
            <person name="Murakami K."/>
            <person name="Kasahara K."/>
            <person name="Inaoka T."/>
            <person name="Hiraga Y."/>
            <person name="Ochi K."/>
        </authorList>
    </citation>
    <scope>NUCLEOTIDE SEQUENCE [LARGE SCALE GENOMIC DNA]</scope>
    <source>
        <strain evidence="5 6">T-3040</strain>
    </source>
</reference>
<evidence type="ECO:0000256" key="3">
    <source>
        <dbReference type="SAM" id="MobiDB-lite"/>
    </source>
</evidence>
<feature type="transmembrane region" description="Helical" evidence="4">
    <location>
        <begin position="436"/>
        <end position="457"/>
    </location>
</feature>
<protein>
    <submittedName>
        <fullName evidence="5">Spore germination protein</fullName>
    </submittedName>
</protein>
<evidence type="ECO:0000256" key="2">
    <source>
        <dbReference type="ARBA" id="ARBA00023136"/>
    </source>
</evidence>
<keyword evidence="2 4" id="KW-0472">Membrane</keyword>
<dbReference type="PANTHER" id="PTHR22550:SF5">
    <property type="entry name" value="LEUCINE ZIPPER PROTEIN 4"/>
    <property type="match status" value="1"/>
</dbReference>
<dbReference type="GO" id="GO:0009847">
    <property type="term" value="P:spore germination"/>
    <property type="evidence" value="ECO:0007669"/>
    <property type="project" value="InterPro"/>
</dbReference>
<dbReference type="PANTHER" id="PTHR22550">
    <property type="entry name" value="SPORE GERMINATION PROTEIN"/>
    <property type="match status" value="1"/>
</dbReference>
<keyword evidence="4" id="KW-0812">Transmembrane</keyword>